<dbReference type="PATRIC" id="fig|540747.5.peg.3562"/>
<evidence type="ECO:0000256" key="2">
    <source>
        <dbReference type="ARBA" id="ARBA00005695"/>
    </source>
</evidence>
<dbReference type="PIRSF" id="PIRSF002741">
    <property type="entry name" value="MppA"/>
    <property type="match status" value="1"/>
</dbReference>
<dbReference type="EMBL" id="LAXI01000029">
    <property type="protein sequence ID" value="KRS15026.1"/>
    <property type="molecule type" value="Genomic_DNA"/>
</dbReference>
<keyword evidence="8" id="KW-1185">Reference proteome</keyword>
<evidence type="ECO:0000256" key="4">
    <source>
        <dbReference type="ARBA" id="ARBA00022729"/>
    </source>
</evidence>
<evidence type="ECO:0000256" key="3">
    <source>
        <dbReference type="ARBA" id="ARBA00022448"/>
    </source>
</evidence>
<protein>
    <recommendedName>
        <fullName evidence="6">Solute-binding protein family 5 domain-containing protein</fullName>
    </recommendedName>
</protein>
<organism evidence="7 8">
    <name type="scientific">Roseovarius indicus</name>
    <dbReference type="NCBI Taxonomy" id="540747"/>
    <lineage>
        <taxon>Bacteria</taxon>
        <taxon>Pseudomonadati</taxon>
        <taxon>Pseudomonadota</taxon>
        <taxon>Alphaproteobacteria</taxon>
        <taxon>Rhodobacterales</taxon>
        <taxon>Roseobacteraceae</taxon>
        <taxon>Roseovarius</taxon>
    </lineage>
</organism>
<dbReference type="GO" id="GO:0043190">
    <property type="term" value="C:ATP-binding cassette (ABC) transporter complex"/>
    <property type="evidence" value="ECO:0007669"/>
    <property type="project" value="InterPro"/>
</dbReference>
<dbReference type="SUPFAM" id="SSF53850">
    <property type="entry name" value="Periplasmic binding protein-like II"/>
    <property type="match status" value="1"/>
</dbReference>
<comment type="caution">
    <text evidence="7">The sequence shown here is derived from an EMBL/GenBank/DDBJ whole genome shotgun (WGS) entry which is preliminary data.</text>
</comment>
<accession>A0A0T5P1M4</accession>
<dbReference type="GO" id="GO:0015833">
    <property type="term" value="P:peptide transport"/>
    <property type="evidence" value="ECO:0007669"/>
    <property type="project" value="TreeGrafter"/>
</dbReference>
<evidence type="ECO:0000313" key="8">
    <source>
        <dbReference type="Proteomes" id="UP000051401"/>
    </source>
</evidence>
<dbReference type="Pfam" id="PF00496">
    <property type="entry name" value="SBP_bac_5"/>
    <property type="match status" value="1"/>
</dbReference>
<dbReference type="Gene3D" id="3.40.190.10">
    <property type="entry name" value="Periplasmic binding protein-like II"/>
    <property type="match status" value="1"/>
</dbReference>
<dbReference type="InterPro" id="IPR030678">
    <property type="entry name" value="Peptide/Ni-bd"/>
</dbReference>
<reference evidence="7 8" key="1">
    <citation type="submission" date="2015-04" db="EMBL/GenBank/DDBJ databases">
        <title>The draft genome sequence of Roseovarius indicus B108T.</title>
        <authorList>
            <person name="Li G."/>
            <person name="Lai Q."/>
            <person name="Shao Z."/>
            <person name="Yan P."/>
        </authorList>
    </citation>
    <scope>NUCLEOTIDE SEQUENCE [LARGE SCALE GENOMIC DNA]</scope>
    <source>
        <strain evidence="7 8">B108</strain>
    </source>
</reference>
<comment type="similarity">
    <text evidence="2">Belongs to the bacterial solute-binding protein 5 family.</text>
</comment>
<sequence>MLLGTAALGTTPLWMSNLAFAQSGDTLYMRMLEEMKAFDPPFSVGESDTWVIKTVHSGLIDNKTGNEWDWELLLAESIEQTDETTVTFKLREGLQWSNGYGEVTAEDVKYSYERYRDEDLAAPNAVSWAPLDHVEVTGTYTGIIHLKESFSGLFSYLLPRDPGSIICKKAWEEAGGAPGLEVPAGHGPYQIVEYRPGDRIIFEPSPVWSGEEPAFKRVEMLPITDTKAAENAVLSGDLDWAIVSISAVPSMQEGLPDNLALDIRSTPNFIWIGSNMNNPDLADERVRKAIHMAIDRETVLEGAYFGVMEPSYGVAAKGAPGYMDSPPVERDVEGAKALLEEAGATGLSLRLDVPAEPDKVTAAQIVQANLAEVGINVSINQHEAGAFWGLPETLGQDLQLFFTEWTLVPPDMNWVTQWWLPEQAGVWNWQYLQDEEMERLHYASAAEIDPEKRGELLKQLQTVVDESYTCFMLGHLPRPVLYDKTKVVPAMLPNAEPRTEKFKKA</sequence>
<feature type="signal peptide" evidence="5">
    <location>
        <begin position="1"/>
        <end position="21"/>
    </location>
</feature>
<proteinExistence type="inferred from homology"/>
<dbReference type="GO" id="GO:0030288">
    <property type="term" value="C:outer membrane-bounded periplasmic space"/>
    <property type="evidence" value="ECO:0007669"/>
    <property type="project" value="UniProtKB-ARBA"/>
</dbReference>
<evidence type="ECO:0000259" key="6">
    <source>
        <dbReference type="Pfam" id="PF00496"/>
    </source>
</evidence>
<dbReference type="PANTHER" id="PTHR30290">
    <property type="entry name" value="PERIPLASMIC BINDING COMPONENT OF ABC TRANSPORTER"/>
    <property type="match status" value="1"/>
</dbReference>
<comment type="subcellular location">
    <subcellularLocation>
        <location evidence="1">Periplasm</location>
    </subcellularLocation>
</comment>
<evidence type="ECO:0000256" key="1">
    <source>
        <dbReference type="ARBA" id="ARBA00004418"/>
    </source>
</evidence>
<keyword evidence="3" id="KW-0813">Transport</keyword>
<dbReference type="InterPro" id="IPR000914">
    <property type="entry name" value="SBP_5_dom"/>
</dbReference>
<dbReference type="InterPro" id="IPR039424">
    <property type="entry name" value="SBP_5"/>
</dbReference>
<evidence type="ECO:0000256" key="5">
    <source>
        <dbReference type="SAM" id="SignalP"/>
    </source>
</evidence>
<keyword evidence="4 5" id="KW-0732">Signal</keyword>
<dbReference type="AlphaFoldDB" id="A0A0T5P1M4"/>
<gene>
    <name evidence="7" type="ORF">XM52_26005</name>
</gene>
<feature type="chain" id="PRO_5006664150" description="Solute-binding protein family 5 domain-containing protein" evidence="5">
    <location>
        <begin position="22"/>
        <end position="505"/>
    </location>
</feature>
<evidence type="ECO:0000313" key="7">
    <source>
        <dbReference type="EMBL" id="KRS15026.1"/>
    </source>
</evidence>
<dbReference type="Gene3D" id="3.10.105.10">
    <property type="entry name" value="Dipeptide-binding Protein, Domain 3"/>
    <property type="match status" value="1"/>
</dbReference>
<feature type="domain" description="Solute-binding protein family 5" evidence="6">
    <location>
        <begin position="73"/>
        <end position="422"/>
    </location>
</feature>
<dbReference type="GO" id="GO:1904680">
    <property type="term" value="F:peptide transmembrane transporter activity"/>
    <property type="evidence" value="ECO:0007669"/>
    <property type="project" value="TreeGrafter"/>
</dbReference>
<dbReference type="STRING" id="540747.SAMN04488031_106233"/>
<dbReference type="PANTHER" id="PTHR30290:SF9">
    <property type="entry name" value="OLIGOPEPTIDE-BINDING PROTEIN APPA"/>
    <property type="match status" value="1"/>
</dbReference>
<dbReference type="Proteomes" id="UP000051401">
    <property type="component" value="Unassembled WGS sequence"/>
</dbReference>
<name>A0A0T5P1M4_9RHOB</name>